<evidence type="ECO:0000313" key="1">
    <source>
        <dbReference type="EMBL" id="CAE8586403.1"/>
    </source>
</evidence>
<dbReference type="AlphaFoldDB" id="A0A813DHV6"/>
<dbReference type="PANTHER" id="PTHR31385">
    <property type="entry name" value="PUTATIVE (DUF220)-RELATED"/>
    <property type="match status" value="1"/>
</dbReference>
<evidence type="ECO:0000313" key="2">
    <source>
        <dbReference type="Proteomes" id="UP000654075"/>
    </source>
</evidence>
<dbReference type="Gene3D" id="3.30.530.20">
    <property type="match status" value="1"/>
</dbReference>
<proteinExistence type="predicted"/>
<comment type="caution">
    <text evidence="1">The sequence shown here is derived from an EMBL/GenBank/DDBJ whole genome shotgun (WGS) entry which is preliminary data.</text>
</comment>
<gene>
    <name evidence="1" type="ORF">PGLA1383_LOCUS5274</name>
</gene>
<evidence type="ECO:0008006" key="3">
    <source>
        <dbReference type="Google" id="ProtNLM"/>
    </source>
</evidence>
<organism evidence="1 2">
    <name type="scientific">Polarella glacialis</name>
    <name type="common">Dinoflagellate</name>
    <dbReference type="NCBI Taxonomy" id="89957"/>
    <lineage>
        <taxon>Eukaryota</taxon>
        <taxon>Sar</taxon>
        <taxon>Alveolata</taxon>
        <taxon>Dinophyceae</taxon>
        <taxon>Suessiales</taxon>
        <taxon>Suessiaceae</taxon>
        <taxon>Polarella</taxon>
    </lineage>
</organism>
<protein>
    <recommendedName>
        <fullName evidence="3">Coenzyme Q-binding protein COQ10 START domain-containing protein</fullName>
    </recommendedName>
</protein>
<dbReference type="EMBL" id="CAJNNV010002046">
    <property type="protein sequence ID" value="CAE8586403.1"/>
    <property type="molecule type" value="Genomic_DNA"/>
</dbReference>
<dbReference type="Proteomes" id="UP000654075">
    <property type="component" value="Unassembled WGS sequence"/>
</dbReference>
<dbReference type="OrthoDB" id="413129at2759"/>
<dbReference type="SUPFAM" id="SSF55961">
    <property type="entry name" value="Bet v1-like"/>
    <property type="match status" value="1"/>
</dbReference>
<sequence length="281" mass="31685">MAVSSHRSKSANSGTLRWRLSAPVAVLLLMALTYAVSESGLQMPVLLRCHPESPLLVPVSSAFSYWRDHREEEERKKFQFQLDVSDFTPAEAVRRHAGSSGGPPVVQSLRTGSPGGLFAVKGTLRIPVAAPEVFKWLTDPEMSAHIFARHVASCNYRKALDIGKRKTIRYFEVSKTGRWRLLGIHFKFESTVIVREDWQQMQATYRQARPGAMRHFSGFWQVVPTGKSESLVMFYTEAIPGFPLPAILRRFARRALEYMARSTLQDLRATAIQRQSATPHG</sequence>
<keyword evidence="2" id="KW-1185">Reference proteome</keyword>
<accession>A0A813DHV6</accession>
<name>A0A813DHV6_POLGL</name>
<dbReference type="PANTHER" id="PTHR31385:SF1">
    <property type="entry name" value="PUTATIVE (DUF220)-RELATED"/>
    <property type="match status" value="1"/>
</dbReference>
<reference evidence="1" key="1">
    <citation type="submission" date="2021-02" db="EMBL/GenBank/DDBJ databases">
        <authorList>
            <person name="Dougan E. K."/>
            <person name="Rhodes N."/>
            <person name="Thang M."/>
            <person name="Chan C."/>
        </authorList>
    </citation>
    <scope>NUCLEOTIDE SEQUENCE</scope>
</reference>
<dbReference type="CDD" id="cd07812">
    <property type="entry name" value="SRPBCC"/>
    <property type="match status" value="1"/>
</dbReference>
<dbReference type="InterPro" id="IPR023393">
    <property type="entry name" value="START-like_dom_sf"/>
</dbReference>